<reference evidence="3" key="2">
    <citation type="submission" date="2025-08" db="UniProtKB">
        <authorList>
            <consortium name="RefSeq"/>
        </authorList>
    </citation>
    <scope>IDENTIFICATION</scope>
    <source>
        <tissue evidence="3">Leaf</tissue>
    </source>
</reference>
<sequence>MCRMEREEERERRRLRDRQRRQSMTKEQRERHLARRRRNYQLRRQRAANTPLPPLPQSTSSQPSHDTLQILQDTMMNNGASIEMEGFPKRLSIVKRLARNFGNTESVTTLDSYHLAPDFISGSSKGGTTNILRLNSVKRLARSLSFAVEKQPS</sequence>
<gene>
    <name evidence="3" type="primary">LOC106766561</name>
</gene>
<feature type="region of interest" description="Disordered" evidence="1">
    <location>
        <begin position="1"/>
        <end position="67"/>
    </location>
</feature>
<feature type="compositionally biased region" description="Basic residues" evidence="1">
    <location>
        <begin position="32"/>
        <end position="46"/>
    </location>
</feature>
<proteinExistence type="predicted"/>
<keyword evidence="2" id="KW-1185">Reference proteome</keyword>
<dbReference type="GeneID" id="106766561"/>
<evidence type="ECO:0000256" key="1">
    <source>
        <dbReference type="SAM" id="MobiDB-lite"/>
    </source>
</evidence>
<name>A0A3Q0F3Y6_VIGRR</name>
<evidence type="ECO:0000313" key="2">
    <source>
        <dbReference type="Proteomes" id="UP000087766"/>
    </source>
</evidence>
<evidence type="ECO:0000313" key="3">
    <source>
        <dbReference type="RefSeq" id="XP_022638735.1"/>
    </source>
</evidence>
<reference evidence="2" key="1">
    <citation type="journal article" date="2014" name="Nat. Commun.">
        <title>Genome sequence of mungbean and insights into evolution within Vigna species.</title>
        <authorList>
            <person name="Kang Y.J."/>
            <person name="Kim S.K."/>
            <person name="Kim M.Y."/>
            <person name="Lestari P."/>
            <person name="Kim K.H."/>
            <person name="Ha B.K."/>
            <person name="Jun T.H."/>
            <person name="Hwang W.J."/>
            <person name="Lee T."/>
            <person name="Lee J."/>
            <person name="Shim S."/>
            <person name="Yoon M.Y."/>
            <person name="Jang Y.E."/>
            <person name="Han K.S."/>
            <person name="Taeprayoon P."/>
            <person name="Yoon N."/>
            <person name="Somta P."/>
            <person name="Tanya P."/>
            <person name="Kim K.S."/>
            <person name="Gwag J.G."/>
            <person name="Moon J.K."/>
            <person name="Lee Y.H."/>
            <person name="Park B.S."/>
            <person name="Bombarely A."/>
            <person name="Doyle J.J."/>
            <person name="Jackson S.A."/>
            <person name="Schafleitner R."/>
            <person name="Srinives P."/>
            <person name="Varshney R.K."/>
            <person name="Lee S.H."/>
        </authorList>
    </citation>
    <scope>NUCLEOTIDE SEQUENCE [LARGE SCALE GENOMIC DNA]</scope>
    <source>
        <strain evidence="2">cv. VC1973A</strain>
    </source>
</reference>
<dbReference type="RefSeq" id="XP_022638735.1">
    <property type="nucleotide sequence ID" value="XM_022783014.1"/>
</dbReference>
<accession>A0A3Q0F3Y6</accession>
<protein>
    <submittedName>
        <fullName evidence="3">Uncharacterized protein LOC106766561 isoform X1</fullName>
    </submittedName>
</protein>
<organism evidence="2 3">
    <name type="scientific">Vigna radiata var. radiata</name>
    <name type="common">Mung bean</name>
    <name type="synonym">Phaseolus aureus</name>
    <dbReference type="NCBI Taxonomy" id="3916"/>
    <lineage>
        <taxon>Eukaryota</taxon>
        <taxon>Viridiplantae</taxon>
        <taxon>Streptophyta</taxon>
        <taxon>Embryophyta</taxon>
        <taxon>Tracheophyta</taxon>
        <taxon>Spermatophyta</taxon>
        <taxon>Magnoliopsida</taxon>
        <taxon>eudicotyledons</taxon>
        <taxon>Gunneridae</taxon>
        <taxon>Pentapetalae</taxon>
        <taxon>rosids</taxon>
        <taxon>fabids</taxon>
        <taxon>Fabales</taxon>
        <taxon>Fabaceae</taxon>
        <taxon>Papilionoideae</taxon>
        <taxon>50 kb inversion clade</taxon>
        <taxon>NPAAA clade</taxon>
        <taxon>indigoferoid/millettioid clade</taxon>
        <taxon>Phaseoleae</taxon>
        <taxon>Vigna</taxon>
    </lineage>
</organism>
<dbReference type="OrthoDB" id="1435460at2759"/>
<dbReference type="Proteomes" id="UP000087766">
    <property type="component" value="Chromosome 7"/>
</dbReference>
<feature type="compositionally biased region" description="Basic and acidic residues" evidence="1">
    <location>
        <begin position="1"/>
        <end position="14"/>
    </location>
</feature>
<dbReference type="AlphaFoldDB" id="A0A3Q0F3Y6"/>